<feature type="compositionally biased region" description="Polar residues" evidence="8">
    <location>
        <begin position="992"/>
        <end position="1014"/>
    </location>
</feature>
<evidence type="ECO:0000256" key="7">
    <source>
        <dbReference type="ARBA" id="ARBA00022807"/>
    </source>
</evidence>
<evidence type="ECO:0000313" key="10">
    <source>
        <dbReference type="EMBL" id="AMD23018.1"/>
    </source>
</evidence>
<dbReference type="EMBL" id="CP014248">
    <property type="protein sequence ID" value="AMD23018.1"/>
    <property type="molecule type" value="Genomic_DNA"/>
</dbReference>
<evidence type="ECO:0000313" key="11">
    <source>
        <dbReference type="Proteomes" id="UP000243052"/>
    </source>
</evidence>
<dbReference type="SUPFAM" id="SSF52821">
    <property type="entry name" value="Rhodanese/Cell cycle control phosphatase"/>
    <property type="match status" value="1"/>
</dbReference>
<dbReference type="InterPro" id="IPR050185">
    <property type="entry name" value="Ub_carboxyl-term_hydrolase"/>
</dbReference>
<feature type="compositionally biased region" description="Polar residues" evidence="8">
    <location>
        <begin position="1024"/>
        <end position="1038"/>
    </location>
</feature>
<dbReference type="InterPro" id="IPR036873">
    <property type="entry name" value="Rhodanese-like_dom_sf"/>
</dbReference>
<feature type="region of interest" description="Disordered" evidence="8">
    <location>
        <begin position="569"/>
        <end position="616"/>
    </location>
</feature>
<comment type="catalytic activity">
    <reaction evidence="1">
        <text>Thiol-dependent hydrolysis of ester, thioester, amide, peptide and isopeptide bonds formed by the C-terminal Gly of ubiquitin (a 76-residue protein attached to proteins as an intracellular targeting signal).</text>
        <dbReference type="EC" id="3.4.19.12"/>
    </reaction>
</comment>
<feature type="compositionally biased region" description="Pro residues" evidence="8">
    <location>
        <begin position="510"/>
        <end position="525"/>
    </location>
</feature>
<feature type="domain" description="USP" evidence="9">
    <location>
        <begin position="751"/>
        <end position="1174"/>
    </location>
</feature>
<feature type="compositionally biased region" description="Polar residues" evidence="8">
    <location>
        <begin position="136"/>
        <end position="151"/>
    </location>
</feature>
<keyword evidence="4" id="KW-0645">Protease</keyword>
<reference evidence="10 11" key="1">
    <citation type="submission" date="2016-01" db="EMBL/GenBank/DDBJ databases">
        <title>Genome sequence of the yeast Holleya sinecauda.</title>
        <authorList>
            <person name="Dietrich F.S."/>
        </authorList>
    </citation>
    <scope>NUCLEOTIDE SEQUENCE [LARGE SCALE GENOMIC DNA]</scope>
    <source>
        <strain evidence="10 11">ATCC 58844</strain>
    </source>
</reference>
<dbReference type="PROSITE" id="PS00973">
    <property type="entry name" value="USP_2"/>
    <property type="match status" value="1"/>
</dbReference>
<evidence type="ECO:0000256" key="6">
    <source>
        <dbReference type="ARBA" id="ARBA00022801"/>
    </source>
</evidence>
<dbReference type="RefSeq" id="XP_017990014.1">
    <property type="nucleotide sequence ID" value="XM_018134525.1"/>
</dbReference>
<dbReference type="PROSITE" id="PS00972">
    <property type="entry name" value="USP_1"/>
    <property type="match status" value="1"/>
</dbReference>
<evidence type="ECO:0000256" key="2">
    <source>
        <dbReference type="ARBA" id="ARBA00009085"/>
    </source>
</evidence>
<keyword evidence="6" id="KW-0378">Hydrolase</keyword>
<dbReference type="InterPro" id="IPR001394">
    <property type="entry name" value="Peptidase_C19_UCH"/>
</dbReference>
<sequence>MTNPYTTKYCTELQEFVQEVYVNNVKNYYPRLRLEKLIELLEHASYLLDSYHALAEQGEWNDGVTAFVIGAFYLYLIVPQSTEFQSRNLSYSMYVELRKKYENEPNMTNITELVQSMAEDLVQVSQSDANVHKVGQSRQRAYSVPSNASNMSSAPMDQFKMLEINEMGQNSKETMWSAPRLEPHDQLQVVGSQQNGTNSLHVPGGIDAQNGDPIGYNSDASDSASIHEWSLPSQHKSPKDSSHYSETNRFQKLLTEKLGLESTRVSPVDDGASTMLTRLHEASCLKCIDLMNILRTNMRYSTLLVDLRLKRRYEKNHIVATNLINIDPNMLWDPERGAPIASVTELEKKVDNDLFTNRSRFNYIVCYTDSYTYMVSEFPYELTFFRLVYSGKPQLITKCLLGGYDQWKAFLKDYHKQESINVDDYLWRPYGVGKKIKQVAEFKEPSTAVSSAQGMHPPPPTPVILAPPSQRMPSHLPPSVLAQFASANQKGPELPGGIQIPAIITSQCTPPLPPQNAPPLPPKNPLQPLQQLKLSGTANAAQNNPNFEHSSQVPGKTCVDYKRNSQVLQPPSLQQLPPPLPPPLPHAPPHVQPPAQPPALPLLPAPPLPQSQQTQNVPPIIPLKKQPVPLHTGVQNQEFLLNGSKLMPSAIPRGEVSSVEIVPKKKVPYDNIWRNSDVPNSRGKYTNSAVIEGEGDKKRKSAIADWALTATQSQPKSQSQSLPQSQPQPQNHFVVPTIDASANEFVSLSITGLRNMGSTCYINSMLQCLFSTTQFRNLFLSNMYSRYLKSSEVEIMSRSFYMLFRKMYMNGGCSVVPSGFLRTCDNLKPDLGIPNAQQDTQEFLLFLLDRLHEELSHVAAVGNDYSQLLLHDNTHLNVNDKEYNKWFEENIERNGLSPIDDIFQGQMENHLSCQRCGYSSYSYSTFYVLSLALPNHVAKTFTKSKKLRLEDCINFFTCDEVLTGQNAWDCPKCGLTANGHLRKDDKPKKRTLFSSGNDSSQKNSTTNAVPSSRSRLFKFASKTKCASNSPPNADGKNSGSDKYKNQKKLTTIKTLNFITLPRVLIIHLSRFIYDLTKKNSTVVTYPLVLNIVLKNNEVASFRLYSIVNHSGTLVSGHYTALVNKDKDHEIKKGKQKWYYFDDEVVKCDVNHGNFDEGITYVSSGDVYVLFYERIPNDSSPTS</sequence>
<dbReference type="InterPro" id="IPR038765">
    <property type="entry name" value="Papain-like_cys_pep_sf"/>
</dbReference>
<dbReference type="GO" id="GO:0006508">
    <property type="term" value="P:proteolysis"/>
    <property type="evidence" value="ECO:0007669"/>
    <property type="project" value="UniProtKB-KW"/>
</dbReference>
<evidence type="ECO:0000259" key="9">
    <source>
        <dbReference type="PROSITE" id="PS50235"/>
    </source>
</evidence>
<dbReference type="InterPro" id="IPR028889">
    <property type="entry name" value="USP"/>
</dbReference>
<gene>
    <name evidence="10" type="ORF">AW171_hschr85090</name>
</gene>
<evidence type="ECO:0000256" key="1">
    <source>
        <dbReference type="ARBA" id="ARBA00000707"/>
    </source>
</evidence>
<dbReference type="Proteomes" id="UP000243052">
    <property type="component" value="Chromosome viii"/>
</dbReference>
<feature type="region of interest" description="Disordered" evidence="8">
    <location>
        <begin position="132"/>
        <end position="151"/>
    </location>
</feature>
<evidence type="ECO:0000256" key="8">
    <source>
        <dbReference type="SAM" id="MobiDB-lite"/>
    </source>
</evidence>
<dbReference type="OrthoDB" id="292964at2759"/>
<dbReference type="PROSITE" id="PS50235">
    <property type="entry name" value="USP_3"/>
    <property type="match status" value="1"/>
</dbReference>
<accession>A0A0X8HX45</accession>
<dbReference type="GO" id="GO:0004843">
    <property type="term" value="F:cysteine-type deubiquitinase activity"/>
    <property type="evidence" value="ECO:0007669"/>
    <property type="project" value="UniProtKB-EC"/>
</dbReference>
<dbReference type="SUPFAM" id="SSF54001">
    <property type="entry name" value="Cysteine proteinases"/>
    <property type="match status" value="1"/>
</dbReference>
<feature type="region of interest" description="Disordered" evidence="8">
    <location>
        <begin position="194"/>
        <end position="246"/>
    </location>
</feature>
<protein>
    <recommendedName>
        <fullName evidence="3">ubiquitinyl hydrolase 1</fullName>
        <ecNumber evidence="3">3.4.19.12</ecNumber>
    </recommendedName>
</protein>
<evidence type="ECO:0000256" key="4">
    <source>
        <dbReference type="ARBA" id="ARBA00022670"/>
    </source>
</evidence>
<organism evidence="10 11">
    <name type="scientific">Eremothecium sinecaudum</name>
    <dbReference type="NCBI Taxonomy" id="45286"/>
    <lineage>
        <taxon>Eukaryota</taxon>
        <taxon>Fungi</taxon>
        <taxon>Dikarya</taxon>
        <taxon>Ascomycota</taxon>
        <taxon>Saccharomycotina</taxon>
        <taxon>Saccharomycetes</taxon>
        <taxon>Saccharomycetales</taxon>
        <taxon>Saccharomycetaceae</taxon>
        <taxon>Eremothecium</taxon>
    </lineage>
</organism>
<keyword evidence="7" id="KW-0788">Thiol protease</keyword>
<dbReference type="AlphaFoldDB" id="A0A0X8HX45"/>
<dbReference type="Gene3D" id="3.40.250.10">
    <property type="entry name" value="Rhodanese-like domain"/>
    <property type="match status" value="1"/>
</dbReference>
<keyword evidence="5" id="KW-0833">Ubl conjugation pathway</keyword>
<proteinExistence type="inferred from homology"/>
<dbReference type="EC" id="3.4.19.12" evidence="3"/>
<feature type="region of interest" description="Disordered" evidence="8">
    <location>
        <begin position="986"/>
        <end position="1043"/>
    </location>
</feature>
<evidence type="ECO:0000256" key="5">
    <source>
        <dbReference type="ARBA" id="ARBA00022786"/>
    </source>
</evidence>
<dbReference type="Gene3D" id="3.90.70.10">
    <property type="entry name" value="Cysteine proteinases"/>
    <property type="match status" value="1"/>
</dbReference>
<dbReference type="STRING" id="45286.A0A0X8HX45"/>
<feature type="region of interest" description="Disordered" evidence="8">
    <location>
        <begin position="505"/>
        <end position="528"/>
    </location>
</feature>
<dbReference type="GO" id="GO:0016579">
    <property type="term" value="P:protein deubiquitination"/>
    <property type="evidence" value="ECO:0007669"/>
    <property type="project" value="InterPro"/>
</dbReference>
<dbReference type="Pfam" id="PF00443">
    <property type="entry name" value="UCH"/>
    <property type="match status" value="1"/>
</dbReference>
<dbReference type="GeneID" id="28726396"/>
<evidence type="ECO:0000256" key="3">
    <source>
        <dbReference type="ARBA" id="ARBA00012759"/>
    </source>
</evidence>
<name>A0A0X8HX45_9SACH</name>
<feature type="compositionally biased region" description="Pro residues" evidence="8">
    <location>
        <begin position="576"/>
        <end position="609"/>
    </location>
</feature>
<dbReference type="PANTHER" id="PTHR21646:SF24">
    <property type="entry name" value="UBIQUITIN CARBOXYL-TERMINAL HYDROLASE"/>
    <property type="match status" value="1"/>
</dbReference>
<dbReference type="InterPro" id="IPR018200">
    <property type="entry name" value="USP_CS"/>
</dbReference>
<dbReference type="PANTHER" id="PTHR21646">
    <property type="entry name" value="UBIQUITIN CARBOXYL-TERMINAL HYDROLASE"/>
    <property type="match status" value="1"/>
</dbReference>
<comment type="similarity">
    <text evidence="2">Belongs to the peptidase C19 family.</text>
</comment>
<feature type="region of interest" description="Disordered" evidence="8">
    <location>
        <begin position="447"/>
        <end position="476"/>
    </location>
</feature>
<keyword evidence="11" id="KW-1185">Reference proteome</keyword>